<dbReference type="Gene3D" id="3.30.70.100">
    <property type="match status" value="1"/>
</dbReference>
<evidence type="ECO:0000313" key="12">
    <source>
        <dbReference type="Proteomes" id="UP001056855"/>
    </source>
</evidence>
<name>A0A9E7NC74_9EURY</name>
<gene>
    <name evidence="11" type="ORF">NGM29_08265</name>
</gene>
<keyword evidence="3" id="KW-1003">Cell membrane</keyword>
<feature type="transmembrane region" description="Helical" evidence="8">
    <location>
        <begin position="69"/>
        <end position="87"/>
    </location>
</feature>
<dbReference type="InterPro" id="IPR010920">
    <property type="entry name" value="LSM_dom_sf"/>
</dbReference>
<reference evidence="11" key="1">
    <citation type="submission" date="2022-06" db="EMBL/GenBank/DDBJ databases">
        <title>Diverse halophilic archaea isolated from saline environments.</title>
        <authorList>
            <person name="Cui H.-L."/>
        </authorList>
    </citation>
    <scope>NUCLEOTIDE SEQUENCE</scope>
    <source>
        <strain evidence="11">WLHS1</strain>
    </source>
</reference>
<dbReference type="InterPro" id="IPR006686">
    <property type="entry name" value="MscS_channel_CS"/>
</dbReference>
<accession>A0A9E7NC74</accession>
<organism evidence="11 12">
    <name type="scientific">Natronosalvus rutilus</name>
    <dbReference type="NCBI Taxonomy" id="2953753"/>
    <lineage>
        <taxon>Archaea</taxon>
        <taxon>Methanobacteriati</taxon>
        <taxon>Methanobacteriota</taxon>
        <taxon>Stenosarchaea group</taxon>
        <taxon>Halobacteria</taxon>
        <taxon>Halobacteriales</taxon>
        <taxon>Natrialbaceae</taxon>
        <taxon>Natronosalvus</taxon>
    </lineage>
</organism>
<feature type="transmembrane region" description="Helical" evidence="8">
    <location>
        <begin position="29"/>
        <end position="48"/>
    </location>
</feature>
<dbReference type="Gene3D" id="1.10.287.1260">
    <property type="match status" value="1"/>
</dbReference>
<proteinExistence type="inferred from homology"/>
<dbReference type="PROSITE" id="PS01246">
    <property type="entry name" value="UPF0003"/>
    <property type="match status" value="1"/>
</dbReference>
<dbReference type="SUPFAM" id="SSF50182">
    <property type="entry name" value="Sm-like ribonucleoproteins"/>
    <property type="match status" value="1"/>
</dbReference>
<dbReference type="PANTHER" id="PTHR30221:SF20">
    <property type="entry name" value="SMALL-CONDUCTANCE MECHANOSENSITIVE CHANNEL"/>
    <property type="match status" value="1"/>
</dbReference>
<keyword evidence="5 8" id="KW-1133">Transmembrane helix</keyword>
<dbReference type="Proteomes" id="UP001056855">
    <property type="component" value="Chromosome"/>
</dbReference>
<dbReference type="EMBL" id="CP100355">
    <property type="protein sequence ID" value="UTF55230.1"/>
    <property type="molecule type" value="Genomic_DNA"/>
</dbReference>
<dbReference type="AlphaFoldDB" id="A0A9E7NC74"/>
<dbReference type="InterPro" id="IPR049278">
    <property type="entry name" value="MS_channel_C"/>
</dbReference>
<keyword evidence="4 8" id="KW-0812">Transmembrane</keyword>
<evidence type="ECO:0000256" key="6">
    <source>
        <dbReference type="ARBA" id="ARBA00023136"/>
    </source>
</evidence>
<comment type="subcellular location">
    <subcellularLocation>
        <location evidence="1">Cell membrane</location>
        <topology evidence="1">Multi-pass membrane protein</topology>
    </subcellularLocation>
</comment>
<dbReference type="InterPro" id="IPR006685">
    <property type="entry name" value="MscS_channel_2nd"/>
</dbReference>
<dbReference type="InterPro" id="IPR011014">
    <property type="entry name" value="MscS_channel_TM-2"/>
</dbReference>
<evidence type="ECO:0000256" key="1">
    <source>
        <dbReference type="ARBA" id="ARBA00004651"/>
    </source>
</evidence>
<evidence type="ECO:0000256" key="4">
    <source>
        <dbReference type="ARBA" id="ARBA00022692"/>
    </source>
</evidence>
<dbReference type="GeneID" id="73290033"/>
<keyword evidence="6 8" id="KW-0472">Membrane</keyword>
<evidence type="ECO:0000313" key="11">
    <source>
        <dbReference type="EMBL" id="UTF55230.1"/>
    </source>
</evidence>
<dbReference type="Pfam" id="PF00924">
    <property type="entry name" value="MS_channel_2nd"/>
    <property type="match status" value="1"/>
</dbReference>
<dbReference type="InterPro" id="IPR011066">
    <property type="entry name" value="MscS_channel_C_sf"/>
</dbReference>
<dbReference type="SUPFAM" id="SSF82689">
    <property type="entry name" value="Mechanosensitive channel protein MscS (YggB), C-terminal domain"/>
    <property type="match status" value="1"/>
</dbReference>
<comment type="similarity">
    <text evidence="2">Belongs to the MscS (TC 1.A.23) family.</text>
</comment>
<feature type="region of interest" description="Disordered" evidence="7">
    <location>
        <begin position="354"/>
        <end position="382"/>
    </location>
</feature>
<dbReference type="InterPro" id="IPR023408">
    <property type="entry name" value="MscS_beta-dom_sf"/>
</dbReference>
<evidence type="ECO:0000256" key="2">
    <source>
        <dbReference type="ARBA" id="ARBA00008017"/>
    </source>
</evidence>
<keyword evidence="12" id="KW-1185">Reference proteome</keyword>
<sequence length="382" mass="41783">MVAAVRLLQALRPEPLPSIQETYLSTLEAQLLATVVVVLGVVLGFWLARLGYPSLRRRYGVQVAEATTVAAMGVLVAGSVYALSVVWHVTYVLAYTLETAQINRFTAAQQLVTAALVAVAYLAIRFVNRSIDKLSETDAITTHQREVAYHVTDVAIVLGTASLVLTIWGVDLTNIFIGAGAVTAIVALTARQTLAAMLAGFILLFSRPFRVGDWIEVNDTTGIVTDVTIFNTKIQTFTEKHVLVPNDEITDSQLINYSENDQLRVDVEIGVDYDTDLERAQAVVVDAVEGLEEIRTSPDPQVVARRFGDSAIVLELQVWIGDPTKRRQLDAQTAAIEAVTERFEREGIEIPFPQRVHAPRGDDGFPITEGSREGLEVGQPTD</sequence>
<dbReference type="RefSeq" id="WP_254160071.1">
    <property type="nucleotide sequence ID" value="NZ_CP100355.1"/>
</dbReference>
<evidence type="ECO:0000259" key="9">
    <source>
        <dbReference type="Pfam" id="PF00924"/>
    </source>
</evidence>
<dbReference type="Pfam" id="PF21082">
    <property type="entry name" value="MS_channel_3rd"/>
    <property type="match status" value="1"/>
</dbReference>
<dbReference type="InterPro" id="IPR045275">
    <property type="entry name" value="MscS_archaea/bacteria_type"/>
</dbReference>
<dbReference type="SUPFAM" id="SSF82861">
    <property type="entry name" value="Mechanosensitive channel protein MscS (YggB), transmembrane region"/>
    <property type="match status" value="1"/>
</dbReference>
<dbReference type="PANTHER" id="PTHR30221">
    <property type="entry name" value="SMALL-CONDUCTANCE MECHANOSENSITIVE CHANNEL"/>
    <property type="match status" value="1"/>
</dbReference>
<feature type="transmembrane region" description="Helical" evidence="8">
    <location>
        <begin position="107"/>
        <end position="127"/>
    </location>
</feature>
<dbReference type="KEGG" id="sawl:NGM29_08265"/>
<evidence type="ECO:0000256" key="5">
    <source>
        <dbReference type="ARBA" id="ARBA00022989"/>
    </source>
</evidence>
<evidence type="ECO:0000256" key="7">
    <source>
        <dbReference type="SAM" id="MobiDB-lite"/>
    </source>
</evidence>
<feature type="transmembrane region" description="Helical" evidence="8">
    <location>
        <begin position="147"/>
        <end position="169"/>
    </location>
</feature>
<evidence type="ECO:0000256" key="3">
    <source>
        <dbReference type="ARBA" id="ARBA00022475"/>
    </source>
</evidence>
<feature type="domain" description="Mechanosensitive ion channel MscS" evidence="9">
    <location>
        <begin position="194"/>
        <end position="258"/>
    </location>
</feature>
<dbReference type="GO" id="GO:0008381">
    <property type="term" value="F:mechanosensitive monoatomic ion channel activity"/>
    <property type="evidence" value="ECO:0007669"/>
    <property type="project" value="InterPro"/>
</dbReference>
<dbReference type="Gene3D" id="2.30.30.60">
    <property type="match status" value="1"/>
</dbReference>
<evidence type="ECO:0000256" key="8">
    <source>
        <dbReference type="SAM" id="Phobius"/>
    </source>
</evidence>
<evidence type="ECO:0000259" key="10">
    <source>
        <dbReference type="Pfam" id="PF21082"/>
    </source>
</evidence>
<protein>
    <submittedName>
        <fullName evidence="11">Mechanosensitive ion channel family protein</fullName>
    </submittedName>
</protein>
<feature type="domain" description="Mechanosensitive ion channel MscS C-terminal" evidence="10">
    <location>
        <begin position="265"/>
        <end position="350"/>
    </location>
</feature>
<feature type="transmembrane region" description="Helical" evidence="8">
    <location>
        <begin position="175"/>
        <end position="205"/>
    </location>
</feature>
<dbReference type="GO" id="GO:0005886">
    <property type="term" value="C:plasma membrane"/>
    <property type="evidence" value="ECO:0007669"/>
    <property type="project" value="UniProtKB-SubCell"/>
</dbReference>